<keyword evidence="3" id="KW-1185">Reference proteome</keyword>
<evidence type="ECO:0000313" key="3">
    <source>
        <dbReference type="Proteomes" id="UP000800200"/>
    </source>
</evidence>
<dbReference type="InterPro" id="IPR021851">
    <property type="entry name" value="DUF3455"/>
</dbReference>
<dbReference type="PANTHER" id="PTHR35567:SF1">
    <property type="entry name" value="CONSERVED FUNGAL PROTEIN (AFU_ORTHOLOGUE AFUA_1G14230)"/>
    <property type="match status" value="1"/>
</dbReference>
<dbReference type="Pfam" id="PF11937">
    <property type="entry name" value="DUF3455"/>
    <property type="match status" value="1"/>
</dbReference>
<sequence length="239" mass="24974">MIFTNTITLVLALAPATLFAAPTRTLPSITDIYKRHLSANVVKALNDGVCDLDAATMPTAPTPLPAPAAGLHLSHVAVGRGTQNYTCKSDSPSETPTAVGAVAQLFNATCQAVRAPAVLADVTVTALNHPVPANEIAGQLLSGHHEFTSEGVPLFVLNTDVHKFGEVQAKKNASSPAPEGASAGPNGQGSVAWLKLNAVSGDFMEVYRLNTAGGSPPKTCEGIEGHFTVEYAAEYWFWK</sequence>
<feature type="chain" id="PRO_5025409554" description="Malate dehydrogenase" evidence="1">
    <location>
        <begin position="21"/>
        <end position="239"/>
    </location>
</feature>
<dbReference type="OrthoDB" id="1859733at2759"/>
<evidence type="ECO:0000256" key="1">
    <source>
        <dbReference type="SAM" id="SignalP"/>
    </source>
</evidence>
<dbReference type="PANTHER" id="PTHR35567">
    <property type="entry name" value="MALATE DEHYDROGENASE (AFU_ORTHOLOGUE AFUA_2G13800)"/>
    <property type="match status" value="1"/>
</dbReference>
<keyword evidence="1" id="KW-0732">Signal</keyword>
<proteinExistence type="predicted"/>
<protein>
    <recommendedName>
        <fullName evidence="4">Malate dehydrogenase</fullName>
    </recommendedName>
</protein>
<dbReference type="EMBL" id="ML994611">
    <property type="protein sequence ID" value="KAF2194430.1"/>
    <property type="molecule type" value="Genomic_DNA"/>
</dbReference>
<feature type="signal peptide" evidence="1">
    <location>
        <begin position="1"/>
        <end position="20"/>
    </location>
</feature>
<evidence type="ECO:0000313" key="2">
    <source>
        <dbReference type="EMBL" id="KAF2194430.1"/>
    </source>
</evidence>
<organism evidence="2 3">
    <name type="scientific">Zopfia rhizophila CBS 207.26</name>
    <dbReference type="NCBI Taxonomy" id="1314779"/>
    <lineage>
        <taxon>Eukaryota</taxon>
        <taxon>Fungi</taxon>
        <taxon>Dikarya</taxon>
        <taxon>Ascomycota</taxon>
        <taxon>Pezizomycotina</taxon>
        <taxon>Dothideomycetes</taxon>
        <taxon>Dothideomycetes incertae sedis</taxon>
        <taxon>Zopfiaceae</taxon>
        <taxon>Zopfia</taxon>
    </lineage>
</organism>
<gene>
    <name evidence="2" type="ORF">K469DRAFT_546603</name>
</gene>
<dbReference type="AlphaFoldDB" id="A0A6A6EWE8"/>
<evidence type="ECO:0008006" key="4">
    <source>
        <dbReference type="Google" id="ProtNLM"/>
    </source>
</evidence>
<accession>A0A6A6EWE8</accession>
<name>A0A6A6EWE8_9PEZI</name>
<reference evidence="2" key="1">
    <citation type="journal article" date="2020" name="Stud. Mycol.">
        <title>101 Dothideomycetes genomes: a test case for predicting lifestyles and emergence of pathogens.</title>
        <authorList>
            <person name="Haridas S."/>
            <person name="Albert R."/>
            <person name="Binder M."/>
            <person name="Bloem J."/>
            <person name="Labutti K."/>
            <person name="Salamov A."/>
            <person name="Andreopoulos B."/>
            <person name="Baker S."/>
            <person name="Barry K."/>
            <person name="Bills G."/>
            <person name="Bluhm B."/>
            <person name="Cannon C."/>
            <person name="Castanera R."/>
            <person name="Culley D."/>
            <person name="Daum C."/>
            <person name="Ezra D."/>
            <person name="Gonzalez J."/>
            <person name="Henrissat B."/>
            <person name="Kuo A."/>
            <person name="Liang C."/>
            <person name="Lipzen A."/>
            <person name="Lutzoni F."/>
            <person name="Magnuson J."/>
            <person name="Mondo S."/>
            <person name="Nolan M."/>
            <person name="Ohm R."/>
            <person name="Pangilinan J."/>
            <person name="Park H.-J."/>
            <person name="Ramirez L."/>
            <person name="Alfaro M."/>
            <person name="Sun H."/>
            <person name="Tritt A."/>
            <person name="Yoshinaga Y."/>
            <person name="Zwiers L.-H."/>
            <person name="Turgeon B."/>
            <person name="Goodwin S."/>
            <person name="Spatafora J."/>
            <person name="Crous P."/>
            <person name="Grigoriev I."/>
        </authorList>
    </citation>
    <scope>NUCLEOTIDE SEQUENCE</scope>
    <source>
        <strain evidence="2">CBS 207.26</strain>
    </source>
</reference>
<dbReference type="Proteomes" id="UP000800200">
    <property type="component" value="Unassembled WGS sequence"/>
</dbReference>